<dbReference type="InterPro" id="IPR046778">
    <property type="entry name" value="UPF0758_N"/>
</dbReference>
<dbReference type="Proteomes" id="UP000231203">
    <property type="component" value="Unassembled WGS sequence"/>
</dbReference>
<organism evidence="8 9">
    <name type="scientific">Desulfobacter postgatei</name>
    <dbReference type="NCBI Taxonomy" id="2293"/>
    <lineage>
        <taxon>Bacteria</taxon>
        <taxon>Pseudomonadati</taxon>
        <taxon>Thermodesulfobacteriota</taxon>
        <taxon>Desulfobacteria</taxon>
        <taxon>Desulfobacterales</taxon>
        <taxon>Desulfobacteraceae</taxon>
        <taxon>Desulfobacter</taxon>
    </lineage>
</organism>
<evidence type="ECO:0000256" key="6">
    <source>
        <dbReference type="RuleBase" id="RU003797"/>
    </source>
</evidence>
<dbReference type="NCBIfam" id="NF000642">
    <property type="entry name" value="PRK00024.1"/>
    <property type="match status" value="1"/>
</dbReference>
<dbReference type="SUPFAM" id="SSF47781">
    <property type="entry name" value="RuvA domain 2-like"/>
    <property type="match status" value="1"/>
</dbReference>
<keyword evidence="2" id="KW-0479">Metal-binding</keyword>
<dbReference type="AlphaFoldDB" id="A0A2G6MQZ0"/>
<dbReference type="PANTHER" id="PTHR30471">
    <property type="entry name" value="DNA REPAIR PROTEIN RADC"/>
    <property type="match status" value="1"/>
</dbReference>
<accession>A0A2G6MQZ0</accession>
<keyword evidence="1" id="KW-0645">Protease</keyword>
<dbReference type="Pfam" id="PF20582">
    <property type="entry name" value="UPF0758_N"/>
    <property type="match status" value="1"/>
</dbReference>
<dbReference type="EMBL" id="PDTI01000049">
    <property type="protein sequence ID" value="PIE62366.1"/>
    <property type="molecule type" value="Genomic_DNA"/>
</dbReference>
<evidence type="ECO:0000256" key="1">
    <source>
        <dbReference type="ARBA" id="ARBA00022670"/>
    </source>
</evidence>
<reference evidence="8 9" key="1">
    <citation type="submission" date="2017-10" db="EMBL/GenBank/DDBJ databases">
        <title>Novel microbial diversity and functional potential in the marine mammal oral microbiome.</title>
        <authorList>
            <person name="Dudek N.K."/>
            <person name="Sun C.L."/>
            <person name="Burstein D."/>
            <person name="Kantor R.S."/>
            <person name="Aliaga Goltsman D.S."/>
            <person name="Bik E.M."/>
            <person name="Thomas B.C."/>
            <person name="Banfield J.F."/>
            <person name="Relman D.A."/>
        </authorList>
    </citation>
    <scope>NUCLEOTIDE SEQUENCE [LARGE SCALE GENOMIC DNA]</scope>
    <source>
        <strain evidence="8">DOLJORAL78_47_202</strain>
    </source>
</reference>
<gene>
    <name evidence="8" type="ORF">CSA25_05505</name>
</gene>
<evidence type="ECO:0000256" key="2">
    <source>
        <dbReference type="ARBA" id="ARBA00022723"/>
    </source>
</evidence>
<dbReference type="GO" id="GO:0046872">
    <property type="term" value="F:metal ion binding"/>
    <property type="evidence" value="ECO:0007669"/>
    <property type="project" value="UniProtKB-KW"/>
</dbReference>
<dbReference type="NCBIfam" id="TIGR00608">
    <property type="entry name" value="radc"/>
    <property type="match status" value="1"/>
</dbReference>
<dbReference type="CDD" id="cd08071">
    <property type="entry name" value="MPN_DUF2466"/>
    <property type="match status" value="1"/>
</dbReference>
<dbReference type="InterPro" id="IPR001405">
    <property type="entry name" value="UPF0758"/>
</dbReference>
<name>A0A2G6MQZ0_9BACT</name>
<evidence type="ECO:0000313" key="9">
    <source>
        <dbReference type="Proteomes" id="UP000231203"/>
    </source>
</evidence>
<dbReference type="PANTHER" id="PTHR30471:SF3">
    <property type="entry name" value="UPF0758 PROTEIN YEES-RELATED"/>
    <property type="match status" value="1"/>
</dbReference>
<dbReference type="PROSITE" id="PS50249">
    <property type="entry name" value="MPN"/>
    <property type="match status" value="1"/>
</dbReference>
<keyword evidence="5" id="KW-0482">Metalloprotease</keyword>
<evidence type="ECO:0000313" key="8">
    <source>
        <dbReference type="EMBL" id="PIE62366.1"/>
    </source>
</evidence>
<evidence type="ECO:0000256" key="5">
    <source>
        <dbReference type="ARBA" id="ARBA00023049"/>
    </source>
</evidence>
<dbReference type="InterPro" id="IPR020891">
    <property type="entry name" value="UPF0758_CS"/>
</dbReference>
<dbReference type="Gene3D" id="1.10.150.20">
    <property type="entry name" value="5' to 3' exonuclease, C-terminal subdomain"/>
    <property type="match status" value="1"/>
</dbReference>
<proteinExistence type="inferred from homology"/>
<dbReference type="GO" id="GO:0006508">
    <property type="term" value="P:proteolysis"/>
    <property type="evidence" value="ECO:0007669"/>
    <property type="project" value="UniProtKB-KW"/>
</dbReference>
<sequence length="239" mass="26618">MTRETTHKGAGHRQRLRERFLRAGLSGFQDYEVLELLLALNTPRKDTKQAAKDLLKEFKTLPRVLEADTQALCQIKGVGPANSFGIHLIKAVADRYLETRIHKMDVVSNPESLIAYLNQTIGYKNKEHFLGIFLDAKNRVLASEVLFTGTLSASAVYPREVIARSLAHNAASVVFAHNHPSGDITPSAQDIRITRTLFFALAFAGIQIHDHLVTGSQGYYSFAAQGVMAKLQKEFEQIK</sequence>
<evidence type="ECO:0000259" key="7">
    <source>
        <dbReference type="PROSITE" id="PS50249"/>
    </source>
</evidence>
<dbReference type="Pfam" id="PF04002">
    <property type="entry name" value="RadC"/>
    <property type="match status" value="1"/>
</dbReference>
<comment type="similarity">
    <text evidence="6">Belongs to the UPF0758 family.</text>
</comment>
<keyword evidence="3" id="KW-0378">Hydrolase</keyword>
<dbReference type="InterPro" id="IPR010994">
    <property type="entry name" value="RuvA_2-like"/>
</dbReference>
<evidence type="ECO:0000256" key="3">
    <source>
        <dbReference type="ARBA" id="ARBA00022801"/>
    </source>
</evidence>
<protein>
    <recommendedName>
        <fullName evidence="7">MPN domain-containing protein</fullName>
    </recommendedName>
</protein>
<keyword evidence="4" id="KW-0862">Zinc</keyword>
<dbReference type="InterPro" id="IPR025657">
    <property type="entry name" value="RadC_JAB"/>
</dbReference>
<dbReference type="PROSITE" id="PS01302">
    <property type="entry name" value="UPF0758"/>
    <property type="match status" value="1"/>
</dbReference>
<dbReference type="GO" id="GO:0008237">
    <property type="term" value="F:metallopeptidase activity"/>
    <property type="evidence" value="ECO:0007669"/>
    <property type="project" value="UniProtKB-KW"/>
</dbReference>
<dbReference type="InterPro" id="IPR037518">
    <property type="entry name" value="MPN"/>
</dbReference>
<dbReference type="Gene3D" id="3.40.140.10">
    <property type="entry name" value="Cytidine Deaminase, domain 2"/>
    <property type="match status" value="1"/>
</dbReference>
<evidence type="ECO:0000256" key="4">
    <source>
        <dbReference type="ARBA" id="ARBA00022833"/>
    </source>
</evidence>
<comment type="caution">
    <text evidence="8">The sequence shown here is derived from an EMBL/GenBank/DDBJ whole genome shotgun (WGS) entry which is preliminary data.</text>
</comment>
<feature type="domain" description="MPN" evidence="7">
    <location>
        <begin position="106"/>
        <end position="228"/>
    </location>
</feature>